<dbReference type="EMBL" id="AEJB01000622">
    <property type="protein sequence ID" value="ELP62333.1"/>
    <property type="molecule type" value="Genomic_DNA"/>
</dbReference>
<evidence type="ECO:0000256" key="1">
    <source>
        <dbReference type="SAM" id="MobiDB-lite"/>
    </source>
</evidence>
<reference evidence="2 3" key="1">
    <citation type="journal article" date="2011" name="Plasmid">
        <title>Streptomyces turgidiscabies Car8 contains a modular pathogenicity island that shares virulence genes with other actinobacterial plant pathogens.</title>
        <authorList>
            <person name="Huguet-Tapia J.C."/>
            <person name="Badger J.H."/>
            <person name="Loria R."/>
            <person name="Pettis G.S."/>
        </authorList>
    </citation>
    <scope>NUCLEOTIDE SEQUENCE [LARGE SCALE GENOMIC DNA]</scope>
    <source>
        <strain evidence="2 3">Car8</strain>
    </source>
</reference>
<evidence type="ECO:0000313" key="3">
    <source>
        <dbReference type="Proteomes" id="UP000010931"/>
    </source>
</evidence>
<organism evidence="2 3">
    <name type="scientific">Streptomyces turgidiscabies (strain Car8)</name>
    <dbReference type="NCBI Taxonomy" id="698760"/>
    <lineage>
        <taxon>Bacteria</taxon>
        <taxon>Bacillati</taxon>
        <taxon>Actinomycetota</taxon>
        <taxon>Actinomycetes</taxon>
        <taxon>Kitasatosporales</taxon>
        <taxon>Streptomycetaceae</taxon>
        <taxon>Streptomyces</taxon>
    </lineage>
</organism>
<dbReference type="PATRIC" id="fig|698760.3.peg.8719"/>
<feature type="compositionally biased region" description="Low complexity" evidence="1">
    <location>
        <begin position="16"/>
        <end position="29"/>
    </location>
</feature>
<accession>L7ESC9</accession>
<sequence>MTMAVPETNSLRQHETGTVTEAETATETATEIRHHVSRAELRGTRVRLAGYAYQRRVETPDVTTQLVLRERESGTEYRLPVTSVPSPCLGAEEDEGRYSYERAGFEATFDIDTVADGSSLDDGLWDISLAVGTQGHTREVRIGSNRADRLPGRPDVRITETVRGRRAVTLYTTVPYGNYTIDLGERKHPVLKRITFGDIRWHAGRPTELLITGRCTLGAYPRGALTVHLRNGEEPGGTVVLSAVRPPHGEQFTVRVPVAELGPGVWSGELRLGERVLPLPPLPKRLAAAKWWRRTGLWYAKPVSRPGGGFTLRVGRTGKKELLRAALRL</sequence>
<comment type="caution">
    <text evidence="2">The sequence shown here is derived from an EMBL/GenBank/DDBJ whole genome shotgun (WGS) entry which is preliminary data.</text>
</comment>
<dbReference type="AlphaFoldDB" id="L7ESC9"/>
<proteinExistence type="predicted"/>
<keyword evidence="3" id="KW-1185">Reference proteome</keyword>
<name>L7ESC9_STRT8</name>
<gene>
    <name evidence="2" type="ORF">STRTUCAR8_06858</name>
</gene>
<dbReference type="Proteomes" id="UP000010931">
    <property type="component" value="Unassembled WGS sequence"/>
</dbReference>
<feature type="region of interest" description="Disordered" evidence="1">
    <location>
        <begin position="1"/>
        <end position="31"/>
    </location>
</feature>
<protein>
    <submittedName>
        <fullName evidence="2">Uncharacterized protein</fullName>
    </submittedName>
</protein>
<dbReference type="STRING" id="85558.T45_07362"/>
<evidence type="ECO:0000313" key="2">
    <source>
        <dbReference type="EMBL" id="ELP62333.1"/>
    </source>
</evidence>